<reference evidence="16 17" key="1">
    <citation type="submission" date="2021-08" db="EMBL/GenBank/DDBJ databases">
        <title>Thermococcus onnuriiensis IOH2.</title>
        <authorList>
            <person name="Park Y.-J."/>
        </authorList>
    </citation>
    <scope>NUCLEOTIDE SEQUENCE [LARGE SCALE GENOMIC DNA]</scope>
    <source>
        <strain evidence="16 17">IOH2</strain>
    </source>
</reference>
<dbReference type="Proteomes" id="UP001056425">
    <property type="component" value="Chromosome"/>
</dbReference>
<dbReference type="PIRSF" id="PIRSF000530">
    <property type="entry name" value="Galactokinase"/>
    <property type="match status" value="1"/>
</dbReference>
<dbReference type="Gene3D" id="3.30.230.10">
    <property type="match status" value="1"/>
</dbReference>
<protein>
    <recommendedName>
        <fullName evidence="12">Galactokinase</fullName>
        <ecNumber evidence="12">2.7.1.6</ecNumber>
    </recommendedName>
</protein>
<dbReference type="Gene3D" id="3.30.70.890">
    <property type="entry name" value="GHMP kinase, C-terminal domain"/>
    <property type="match status" value="1"/>
</dbReference>
<dbReference type="Pfam" id="PF10509">
    <property type="entry name" value="GalKase_gal_bdg"/>
    <property type="match status" value="1"/>
</dbReference>
<evidence type="ECO:0000256" key="11">
    <source>
        <dbReference type="ARBA" id="ARBA00052659"/>
    </source>
</evidence>
<dbReference type="AlphaFoldDB" id="A0A9E7MBB6"/>
<accession>A0A9E7MBB6</accession>
<dbReference type="Pfam" id="PF08544">
    <property type="entry name" value="GHMP_kinases_C"/>
    <property type="match status" value="1"/>
</dbReference>
<dbReference type="NCBIfam" id="NF003006">
    <property type="entry name" value="PRK03817.1"/>
    <property type="match status" value="1"/>
</dbReference>
<dbReference type="NCBIfam" id="TIGR00131">
    <property type="entry name" value="gal_kin"/>
    <property type="match status" value="1"/>
</dbReference>
<keyword evidence="9" id="KW-0299">Galactose metabolism</keyword>
<dbReference type="InterPro" id="IPR019741">
    <property type="entry name" value="Galactokinase_CS"/>
</dbReference>
<keyword evidence="8" id="KW-0460">Magnesium</keyword>
<evidence type="ECO:0000256" key="2">
    <source>
        <dbReference type="ARBA" id="ARBA00022490"/>
    </source>
</evidence>
<keyword evidence="4" id="KW-0479">Metal-binding</keyword>
<keyword evidence="7" id="KW-0067">ATP-binding</keyword>
<dbReference type="PROSITE" id="PS00106">
    <property type="entry name" value="GALACTOKINASE"/>
    <property type="match status" value="1"/>
</dbReference>
<dbReference type="KEGG" id="thei:K1720_06015"/>
<evidence type="ECO:0000256" key="10">
    <source>
        <dbReference type="ARBA" id="ARBA00023277"/>
    </source>
</evidence>
<keyword evidence="10" id="KW-0119">Carbohydrate metabolism</keyword>
<dbReference type="SUPFAM" id="SSF55060">
    <property type="entry name" value="GHMP Kinase, C-terminal domain"/>
    <property type="match status" value="1"/>
</dbReference>
<dbReference type="InterPro" id="IPR013750">
    <property type="entry name" value="GHMP_kinase_C_dom"/>
</dbReference>
<dbReference type="Pfam" id="PF00288">
    <property type="entry name" value="GHMP_kinases_N"/>
    <property type="match status" value="1"/>
</dbReference>
<dbReference type="PROSITE" id="PS00627">
    <property type="entry name" value="GHMP_KINASES_ATP"/>
    <property type="match status" value="1"/>
</dbReference>
<comment type="similarity">
    <text evidence="1">Belongs to the GHMP kinase family. GalK subfamily.</text>
</comment>
<evidence type="ECO:0000313" key="16">
    <source>
        <dbReference type="EMBL" id="USH00917.1"/>
    </source>
</evidence>
<keyword evidence="3 16" id="KW-0808">Transferase</keyword>
<keyword evidence="5" id="KW-0547">Nucleotide-binding</keyword>
<feature type="domain" description="Galactokinase N-terminal" evidence="15">
    <location>
        <begin position="6"/>
        <end position="37"/>
    </location>
</feature>
<dbReference type="EMBL" id="CP080572">
    <property type="protein sequence ID" value="USH00917.1"/>
    <property type="molecule type" value="Genomic_DNA"/>
</dbReference>
<gene>
    <name evidence="16" type="ORF">K1720_06015</name>
</gene>
<dbReference type="FunFam" id="3.30.230.10:FF:000126">
    <property type="entry name" value="Galactokinase"/>
    <property type="match status" value="1"/>
</dbReference>
<dbReference type="GO" id="GO:0005524">
    <property type="term" value="F:ATP binding"/>
    <property type="evidence" value="ECO:0007669"/>
    <property type="project" value="UniProtKB-UniRule"/>
</dbReference>
<dbReference type="EC" id="2.7.1.6" evidence="12"/>
<evidence type="ECO:0000313" key="17">
    <source>
        <dbReference type="Proteomes" id="UP001056425"/>
    </source>
</evidence>
<feature type="domain" description="GHMP kinase N-terminal" evidence="13">
    <location>
        <begin position="72"/>
        <end position="159"/>
    </location>
</feature>
<proteinExistence type="inferred from homology"/>
<evidence type="ECO:0000256" key="9">
    <source>
        <dbReference type="ARBA" id="ARBA00023144"/>
    </source>
</evidence>
<evidence type="ECO:0000256" key="6">
    <source>
        <dbReference type="ARBA" id="ARBA00022777"/>
    </source>
</evidence>
<evidence type="ECO:0000256" key="3">
    <source>
        <dbReference type="ARBA" id="ARBA00022679"/>
    </source>
</evidence>
<dbReference type="PANTHER" id="PTHR10457">
    <property type="entry name" value="MEVALONATE KINASE/GALACTOKINASE"/>
    <property type="match status" value="1"/>
</dbReference>
<evidence type="ECO:0000256" key="8">
    <source>
        <dbReference type="ARBA" id="ARBA00022842"/>
    </source>
</evidence>
<feature type="domain" description="GHMP kinase C-terminal" evidence="14">
    <location>
        <begin position="252"/>
        <end position="332"/>
    </location>
</feature>
<dbReference type="PRINTS" id="PR00473">
    <property type="entry name" value="GALCTOKINASE"/>
</dbReference>
<keyword evidence="17" id="KW-1185">Reference proteome</keyword>
<dbReference type="InterPro" id="IPR036554">
    <property type="entry name" value="GHMP_kinase_C_sf"/>
</dbReference>
<evidence type="ECO:0000259" key="14">
    <source>
        <dbReference type="Pfam" id="PF08544"/>
    </source>
</evidence>
<evidence type="ECO:0000259" key="13">
    <source>
        <dbReference type="Pfam" id="PF00288"/>
    </source>
</evidence>
<evidence type="ECO:0000256" key="4">
    <source>
        <dbReference type="ARBA" id="ARBA00022723"/>
    </source>
</evidence>
<keyword evidence="2" id="KW-0963">Cytoplasm</keyword>
<keyword evidence="6" id="KW-0418">Kinase</keyword>
<dbReference type="SUPFAM" id="SSF54211">
    <property type="entry name" value="Ribosomal protein S5 domain 2-like"/>
    <property type="match status" value="1"/>
</dbReference>
<dbReference type="InterPro" id="IPR014721">
    <property type="entry name" value="Ribsml_uS5_D2-typ_fold_subgr"/>
</dbReference>
<dbReference type="InterPro" id="IPR006204">
    <property type="entry name" value="GHMP_kinase_N_dom"/>
</dbReference>
<evidence type="ECO:0000256" key="12">
    <source>
        <dbReference type="NCBIfam" id="TIGR00131"/>
    </source>
</evidence>
<dbReference type="PRINTS" id="PR00959">
    <property type="entry name" value="MEVGALKINASE"/>
</dbReference>
<evidence type="ECO:0000256" key="7">
    <source>
        <dbReference type="ARBA" id="ARBA00022840"/>
    </source>
</evidence>
<dbReference type="GO" id="GO:0006012">
    <property type="term" value="P:galactose metabolic process"/>
    <property type="evidence" value="ECO:0007669"/>
    <property type="project" value="UniProtKB-UniRule"/>
</dbReference>
<sequence>MTMLRVQSPGRVNLIGEHTDYTLGYVMPMAVNLYTVLEGERDENVNIYSDYFREWRSFTLNELKKENSWIDYIKAIYWVLLKKKYEIRGIKGRVYGDLPLGAGLSSSASFELATLAFLNRAYDLHLSLRDMALMAQEAENKFVGVPCGILDQFAIAFGKKNHVIFLDTDTLEYEYIPFPKDVSVVVFYTGIKRELASSAYAERRQVTEEVLRILGKRTSKEVNESDLTYLPSFYRRFFGYIIRENRRVIQVRRALRKGDIIEVGEILTRAHRDIARNYGVSCKELDFFVNKAIELGAYGARLTGAGFGGSAIALVEEEKAKEFGEAILREYKKKFPWNAKYFIVKPSDGVK</sequence>
<dbReference type="InterPro" id="IPR000705">
    <property type="entry name" value="Galactokinase"/>
</dbReference>
<dbReference type="InterPro" id="IPR019539">
    <property type="entry name" value="GalKase_N"/>
</dbReference>
<name>A0A9E7MBB6_9EURY</name>
<evidence type="ECO:0000256" key="5">
    <source>
        <dbReference type="ARBA" id="ARBA00022741"/>
    </source>
</evidence>
<dbReference type="GO" id="GO:0046872">
    <property type="term" value="F:metal ion binding"/>
    <property type="evidence" value="ECO:0007669"/>
    <property type="project" value="UniProtKB-KW"/>
</dbReference>
<evidence type="ECO:0000259" key="15">
    <source>
        <dbReference type="Pfam" id="PF10509"/>
    </source>
</evidence>
<organism evidence="16 17">
    <name type="scientific">Thermococcus argininiproducens</name>
    <dbReference type="NCBI Taxonomy" id="2866384"/>
    <lineage>
        <taxon>Archaea</taxon>
        <taxon>Methanobacteriati</taxon>
        <taxon>Methanobacteriota</taxon>
        <taxon>Thermococci</taxon>
        <taxon>Thermococcales</taxon>
        <taxon>Thermococcaceae</taxon>
        <taxon>Thermococcus</taxon>
    </lineage>
</organism>
<dbReference type="InterPro" id="IPR006203">
    <property type="entry name" value="GHMP_knse_ATP-bd_CS"/>
</dbReference>
<dbReference type="PANTHER" id="PTHR10457:SF7">
    <property type="entry name" value="GALACTOKINASE-RELATED"/>
    <property type="match status" value="1"/>
</dbReference>
<dbReference type="FunFam" id="3.30.70.890:FF:000001">
    <property type="entry name" value="Galactokinase"/>
    <property type="match status" value="1"/>
</dbReference>
<dbReference type="GO" id="GO:0004335">
    <property type="term" value="F:galactokinase activity"/>
    <property type="evidence" value="ECO:0007669"/>
    <property type="project" value="UniProtKB-UniRule"/>
</dbReference>
<comment type="catalytic activity">
    <reaction evidence="11">
        <text>alpha-D-galactose + ATP = alpha-D-galactose 1-phosphate + ADP + H(+)</text>
        <dbReference type="Rhea" id="RHEA:13553"/>
        <dbReference type="ChEBI" id="CHEBI:15378"/>
        <dbReference type="ChEBI" id="CHEBI:28061"/>
        <dbReference type="ChEBI" id="CHEBI:30616"/>
        <dbReference type="ChEBI" id="CHEBI:58336"/>
        <dbReference type="ChEBI" id="CHEBI:456216"/>
        <dbReference type="EC" id="2.7.1.6"/>
    </reaction>
</comment>
<dbReference type="InterPro" id="IPR020568">
    <property type="entry name" value="Ribosomal_Su5_D2-typ_SF"/>
</dbReference>
<evidence type="ECO:0000256" key="1">
    <source>
        <dbReference type="ARBA" id="ARBA00006566"/>
    </source>
</evidence>
<dbReference type="GO" id="GO:0005829">
    <property type="term" value="C:cytosol"/>
    <property type="evidence" value="ECO:0007669"/>
    <property type="project" value="TreeGrafter"/>
</dbReference>
<dbReference type="InterPro" id="IPR006206">
    <property type="entry name" value="Mevalonate/galactokinase"/>
</dbReference>